<dbReference type="SUPFAM" id="SSF52540">
    <property type="entry name" value="P-loop containing nucleoside triphosphate hydrolases"/>
    <property type="match status" value="1"/>
</dbReference>
<dbReference type="STRING" id="93625.A0A409XV55"/>
<evidence type="ECO:0000256" key="2">
    <source>
        <dbReference type="SAM" id="MobiDB-lite"/>
    </source>
</evidence>
<feature type="region of interest" description="Disordered" evidence="2">
    <location>
        <begin position="1"/>
        <end position="25"/>
    </location>
</feature>
<dbReference type="Gene3D" id="3.40.50.300">
    <property type="entry name" value="P-loop containing nucleotide triphosphate hydrolases"/>
    <property type="match status" value="1"/>
</dbReference>
<dbReference type="InterPro" id="IPR027417">
    <property type="entry name" value="P-loop_NTPase"/>
</dbReference>
<reference evidence="4 5" key="1">
    <citation type="journal article" date="2018" name="Evol. Lett.">
        <title>Horizontal gene cluster transfer increased hallucinogenic mushroom diversity.</title>
        <authorList>
            <person name="Reynolds H.T."/>
            <person name="Vijayakumar V."/>
            <person name="Gluck-Thaler E."/>
            <person name="Korotkin H.B."/>
            <person name="Matheny P.B."/>
            <person name="Slot J.C."/>
        </authorList>
    </citation>
    <scope>NUCLEOTIDE SEQUENCE [LARGE SCALE GENOMIC DNA]</scope>
    <source>
        <strain evidence="4 5">2631</strain>
    </source>
</reference>
<evidence type="ECO:0000313" key="5">
    <source>
        <dbReference type="Proteomes" id="UP000283269"/>
    </source>
</evidence>
<dbReference type="PROSITE" id="PS50837">
    <property type="entry name" value="NACHT"/>
    <property type="match status" value="1"/>
</dbReference>
<dbReference type="Pfam" id="PF24883">
    <property type="entry name" value="NPHP3_N"/>
    <property type="match status" value="1"/>
</dbReference>
<dbReference type="InterPro" id="IPR056884">
    <property type="entry name" value="NPHP3-like_N"/>
</dbReference>
<accession>A0A409XV55</accession>
<name>A0A409XV55_PSICY</name>
<organism evidence="4 5">
    <name type="scientific">Psilocybe cyanescens</name>
    <dbReference type="NCBI Taxonomy" id="93625"/>
    <lineage>
        <taxon>Eukaryota</taxon>
        <taxon>Fungi</taxon>
        <taxon>Dikarya</taxon>
        <taxon>Basidiomycota</taxon>
        <taxon>Agaricomycotina</taxon>
        <taxon>Agaricomycetes</taxon>
        <taxon>Agaricomycetidae</taxon>
        <taxon>Agaricales</taxon>
        <taxon>Agaricineae</taxon>
        <taxon>Strophariaceae</taxon>
        <taxon>Psilocybe</taxon>
    </lineage>
</organism>
<evidence type="ECO:0000259" key="3">
    <source>
        <dbReference type="PROSITE" id="PS50837"/>
    </source>
</evidence>
<dbReference type="InterPro" id="IPR007111">
    <property type="entry name" value="NACHT_NTPase"/>
</dbReference>
<dbReference type="EMBL" id="NHYD01000271">
    <property type="protein sequence ID" value="PPQ94703.1"/>
    <property type="molecule type" value="Genomic_DNA"/>
</dbReference>
<keyword evidence="1" id="KW-0677">Repeat</keyword>
<dbReference type="InParanoid" id="A0A409XV55"/>
<evidence type="ECO:0000313" key="4">
    <source>
        <dbReference type="EMBL" id="PPQ94703.1"/>
    </source>
</evidence>
<protein>
    <recommendedName>
        <fullName evidence="3">NACHT domain-containing protein</fullName>
    </recommendedName>
</protein>
<sequence>MSSMILGDQSPSSPHQVASGNGGSRTSYFEGAHHLSLRNPNFLNVHGDYYAKHAASMGLAALNQQISHDAMFDSEARYSRGRVHPGTRKKVIEQILAWIDDPAPHENVLWVHGSAGIGKSAIMQTIAELLAKEQRRRYAGSFFFAKDIDGRKDGSSLFATLAYQTAIYLPGMRELIDEAMTLDPSLPTKSMDVQLEFLLLSPFRKCTVESLQHTPTVIIDGLDECHDSETQCRILSLIADAVNSPDAPLRFLIASRPEYWIRDSFVQRPLSSKTKKLSLNNPESGADDDIEKYLLDEFDRIYVKKSRFMMSVARPWPSYDIIRDLVRHAGGIFAYASTIIKFVGYSSDYCNPVKQLSTVTSPGPDSATAFTELDKLYTRILSVFPRPELLKAVLRGLVLKLDPRGIEFYLGVDLSEIHMVLQSLNSVVEIDKPVQLTTDEMEEVFNDATQVALISGYHLSFREFLLDQNRSGQFYIDIDAAAERVSAFFTEAIIDSLDGKPRFQDGINLTSIQKAGFVIAIFCVNPDQNNGRRRLLSLFQYIDQIGEFEASNISDCQSATSSAALLSHLECLEANVEYYTGGVKSKRFNGRYPQNDLDNDIAGSCGEF</sequence>
<dbReference type="Proteomes" id="UP000283269">
    <property type="component" value="Unassembled WGS sequence"/>
</dbReference>
<comment type="caution">
    <text evidence="4">The sequence shown here is derived from an EMBL/GenBank/DDBJ whole genome shotgun (WGS) entry which is preliminary data.</text>
</comment>
<dbReference type="PANTHER" id="PTHR10039:SF17">
    <property type="entry name" value="FUNGAL STAND N-TERMINAL GOODBYE DOMAIN-CONTAINING PROTEIN-RELATED"/>
    <property type="match status" value="1"/>
</dbReference>
<dbReference type="PANTHER" id="PTHR10039">
    <property type="entry name" value="AMELOGENIN"/>
    <property type="match status" value="1"/>
</dbReference>
<proteinExistence type="predicted"/>
<feature type="domain" description="NACHT" evidence="3">
    <location>
        <begin position="107"/>
        <end position="257"/>
    </location>
</feature>
<dbReference type="OrthoDB" id="2932404at2759"/>
<gene>
    <name evidence="4" type="ORF">CVT25_009558</name>
</gene>
<keyword evidence="5" id="KW-1185">Reference proteome</keyword>
<dbReference type="AlphaFoldDB" id="A0A409XV55"/>
<evidence type="ECO:0000256" key="1">
    <source>
        <dbReference type="ARBA" id="ARBA00022737"/>
    </source>
</evidence>